<dbReference type="GO" id="GO:0016539">
    <property type="term" value="P:intein-mediated protein splicing"/>
    <property type="evidence" value="ECO:0007669"/>
    <property type="project" value="InterPro"/>
</dbReference>
<gene>
    <name evidence="2" type="ORF">ATO3_16295</name>
</gene>
<dbReference type="OrthoDB" id="6305173at2"/>
<feature type="domain" description="Hedgehog/Intein (Hint)" evidence="1">
    <location>
        <begin position="185"/>
        <end position="322"/>
    </location>
</feature>
<proteinExistence type="predicted"/>
<reference evidence="2 3" key="1">
    <citation type="submission" date="2013-04" db="EMBL/GenBank/DDBJ databases">
        <title>Oceanicola sp. 22II1-22F33 Genome Sequencing.</title>
        <authorList>
            <person name="Lai Q."/>
            <person name="Li G."/>
            <person name="Shao Z."/>
        </authorList>
    </citation>
    <scope>NUCLEOTIDE SEQUENCE [LARGE SCALE GENOMIC DNA]</scope>
    <source>
        <strain evidence="2 3">22II1-22F33</strain>
    </source>
</reference>
<evidence type="ECO:0000259" key="1">
    <source>
        <dbReference type="Pfam" id="PF13403"/>
    </source>
</evidence>
<sequence>MLTHDFIVFGIDVLDAPAVSTNSTAGYEGEGTATVTGGSQPFDDDDVIVFSAVDTTHEGEITQGSAISGMTVYDSRADYEAGIVKYNYKPMNPGQTATVQSDISGLGDGYVGFNSNVLVPTDGGPYTNRLFVAPGTDLADTAHQPGGITVNHYQDMDLNGDGDTCDPLEKANGKFYAGDYTTPVICFTRGTMIRTPSGERPIEDLVHGDRVLTLDHGPQVIRWIGRRRVAANGRFAPVVIAAGTFGDHDRLVVSPNHRVLRQGAAIEMLFEETEVLVAAKHLVDNRNVTIQSGGTVEYIHILFDQHELIWANGMISESLFPGAEVNDEDQAESLAELLELFPQLARMHEQDPVAARRCLKQYEARLLTA</sequence>
<dbReference type="AlphaFoldDB" id="A0A225NGN0"/>
<dbReference type="SUPFAM" id="SSF51294">
    <property type="entry name" value="Hedgehog/intein (Hint) domain"/>
    <property type="match status" value="1"/>
</dbReference>
<dbReference type="PROSITE" id="PS50817">
    <property type="entry name" value="INTEIN_N_TER"/>
    <property type="match status" value="1"/>
</dbReference>
<accession>A0A225NGN0</accession>
<comment type="caution">
    <text evidence="2">The sequence shown here is derived from an EMBL/GenBank/DDBJ whole genome shotgun (WGS) entry which is preliminary data.</text>
</comment>
<organism evidence="2 3">
    <name type="scientific">Marinibacterium profundimaris</name>
    <dbReference type="NCBI Taxonomy" id="1679460"/>
    <lineage>
        <taxon>Bacteria</taxon>
        <taxon>Pseudomonadati</taxon>
        <taxon>Pseudomonadota</taxon>
        <taxon>Alphaproteobacteria</taxon>
        <taxon>Rhodobacterales</taxon>
        <taxon>Paracoccaceae</taxon>
        <taxon>Marinibacterium</taxon>
    </lineage>
</organism>
<dbReference type="RefSeq" id="WP_088650944.1">
    <property type="nucleotide sequence ID" value="NZ_AQQR01000006.1"/>
</dbReference>
<dbReference type="Pfam" id="PF13403">
    <property type="entry name" value="Hint_2"/>
    <property type="match status" value="1"/>
</dbReference>
<dbReference type="EMBL" id="AQQR01000006">
    <property type="protein sequence ID" value="OWU72626.1"/>
    <property type="molecule type" value="Genomic_DNA"/>
</dbReference>
<keyword evidence="3" id="KW-1185">Reference proteome</keyword>
<name>A0A225NGN0_9RHOB</name>
<protein>
    <recommendedName>
        <fullName evidence="1">Hedgehog/Intein (Hint) domain-containing protein</fullName>
    </recommendedName>
</protein>
<evidence type="ECO:0000313" key="3">
    <source>
        <dbReference type="Proteomes" id="UP000215377"/>
    </source>
</evidence>
<dbReference type="InterPro" id="IPR006141">
    <property type="entry name" value="Intein_N"/>
</dbReference>
<dbReference type="InterPro" id="IPR028992">
    <property type="entry name" value="Hedgehog/Intein_dom"/>
</dbReference>
<dbReference type="Gene3D" id="2.170.16.10">
    <property type="entry name" value="Hedgehog/Intein (Hint) domain"/>
    <property type="match status" value="1"/>
</dbReference>
<evidence type="ECO:0000313" key="2">
    <source>
        <dbReference type="EMBL" id="OWU72626.1"/>
    </source>
</evidence>
<dbReference type="Proteomes" id="UP000215377">
    <property type="component" value="Unassembled WGS sequence"/>
</dbReference>
<dbReference type="InterPro" id="IPR036844">
    <property type="entry name" value="Hint_dom_sf"/>
</dbReference>